<evidence type="ECO:0000313" key="2">
    <source>
        <dbReference type="EMBL" id="RLP74933.1"/>
    </source>
</evidence>
<dbReference type="Pfam" id="PF19832">
    <property type="entry name" value="DUF6313"/>
    <property type="match status" value="1"/>
</dbReference>
<comment type="caution">
    <text evidence="2">The sequence shown here is derived from an EMBL/GenBank/DDBJ whole genome shotgun (WGS) entry which is preliminary data.</text>
</comment>
<feature type="transmembrane region" description="Helical" evidence="1">
    <location>
        <begin position="55"/>
        <end position="77"/>
    </location>
</feature>
<organism evidence="2 3">
    <name type="scientific">Mycetocola tolaasinivorans</name>
    <dbReference type="NCBI Taxonomy" id="76635"/>
    <lineage>
        <taxon>Bacteria</taxon>
        <taxon>Bacillati</taxon>
        <taxon>Actinomycetota</taxon>
        <taxon>Actinomycetes</taxon>
        <taxon>Micrococcales</taxon>
        <taxon>Microbacteriaceae</taxon>
        <taxon>Mycetocola</taxon>
    </lineage>
</organism>
<accession>A0A3L7A3K8</accession>
<keyword evidence="1" id="KW-0812">Transmembrane</keyword>
<evidence type="ECO:0000256" key="1">
    <source>
        <dbReference type="SAM" id="Phobius"/>
    </source>
</evidence>
<gene>
    <name evidence="2" type="ORF">D9V32_10885</name>
</gene>
<feature type="transmembrane region" description="Helical" evidence="1">
    <location>
        <begin position="12"/>
        <end position="35"/>
    </location>
</feature>
<reference evidence="2 3" key="1">
    <citation type="submission" date="2018-10" db="EMBL/GenBank/DDBJ databases">
        <authorList>
            <person name="Li J."/>
        </authorList>
    </citation>
    <scope>NUCLEOTIDE SEQUENCE [LARGE SCALE GENOMIC DNA]</scope>
    <source>
        <strain evidence="2 3">IF 016277</strain>
    </source>
</reference>
<evidence type="ECO:0000313" key="3">
    <source>
        <dbReference type="Proteomes" id="UP000272503"/>
    </source>
</evidence>
<name>A0A3L7A3K8_9MICO</name>
<proteinExistence type="predicted"/>
<keyword evidence="3" id="KW-1185">Reference proteome</keyword>
<keyword evidence="1" id="KW-1133">Transmembrane helix</keyword>
<dbReference type="InterPro" id="IPR046280">
    <property type="entry name" value="DUF6313"/>
</dbReference>
<dbReference type="EMBL" id="RCUX01000008">
    <property type="protein sequence ID" value="RLP74933.1"/>
    <property type="molecule type" value="Genomic_DNA"/>
</dbReference>
<sequence>MWWLSSPRGAVIWSPLILLFFASIVLKPALTYGLIIGHMSPALIPLPPVSTALAWAVSVIGWLLMPALVGAVVGYLVNMQIGRHRSLATPPGGSLAHGA</sequence>
<dbReference type="AlphaFoldDB" id="A0A3L7A3K8"/>
<keyword evidence="1" id="KW-0472">Membrane</keyword>
<dbReference type="Proteomes" id="UP000272503">
    <property type="component" value="Unassembled WGS sequence"/>
</dbReference>
<protein>
    <submittedName>
        <fullName evidence="2">Uncharacterized protein</fullName>
    </submittedName>
</protein>